<dbReference type="EMBL" id="BMKS01000018">
    <property type="protein sequence ID" value="GGG48441.1"/>
    <property type="molecule type" value="Genomic_DNA"/>
</dbReference>
<protein>
    <submittedName>
        <fullName evidence="2">Acyl-CoA synthetase</fullName>
    </submittedName>
</protein>
<gene>
    <name evidence="2" type="ORF">GCM10010964_39750</name>
</gene>
<accession>A0A8J2ZEM3</accession>
<sequence>MATLGELARLIRSKNAGPFLLTFDVMFGDEATYRRVIASGALTRARFAALYRLPESEVMLFHHDAARAIKISIPRPCVQCDPDDGDAYGGQQHAPLVELVVPN</sequence>
<dbReference type="RefSeq" id="WP_188903454.1">
    <property type="nucleotide sequence ID" value="NZ_BMKS01000018.1"/>
</dbReference>
<evidence type="ECO:0000313" key="3">
    <source>
        <dbReference type="Proteomes" id="UP000597507"/>
    </source>
</evidence>
<feature type="domain" description="DUF4387" evidence="1">
    <location>
        <begin position="4"/>
        <end position="99"/>
    </location>
</feature>
<dbReference type="Proteomes" id="UP000597507">
    <property type="component" value="Unassembled WGS sequence"/>
</dbReference>
<name>A0A8J2ZEM3_9PROT</name>
<dbReference type="AlphaFoldDB" id="A0A8J2ZEM3"/>
<evidence type="ECO:0000313" key="2">
    <source>
        <dbReference type="EMBL" id="GGG48441.1"/>
    </source>
</evidence>
<reference evidence="2 3" key="1">
    <citation type="journal article" date="2014" name="Int. J. Syst. Evol. Microbiol.">
        <title>Complete genome sequence of Corynebacterium casei LMG S-19264T (=DSM 44701T), isolated from a smear-ripened cheese.</title>
        <authorList>
            <consortium name="US DOE Joint Genome Institute (JGI-PGF)"/>
            <person name="Walter F."/>
            <person name="Albersmeier A."/>
            <person name="Kalinowski J."/>
            <person name="Ruckert C."/>
        </authorList>
    </citation>
    <scope>NUCLEOTIDE SEQUENCE [LARGE SCALE GENOMIC DNA]</scope>
    <source>
        <strain evidence="2 3">CGMCC 1.16330</strain>
    </source>
</reference>
<comment type="caution">
    <text evidence="2">The sequence shown here is derived from an EMBL/GenBank/DDBJ whole genome shotgun (WGS) entry which is preliminary data.</text>
</comment>
<organism evidence="2 3">
    <name type="scientific">Caldovatus sediminis</name>
    <dbReference type="NCBI Taxonomy" id="2041189"/>
    <lineage>
        <taxon>Bacteria</taxon>
        <taxon>Pseudomonadati</taxon>
        <taxon>Pseudomonadota</taxon>
        <taxon>Alphaproteobacteria</taxon>
        <taxon>Acetobacterales</taxon>
        <taxon>Roseomonadaceae</taxon>
        <taxon>Caldovatus</taxon>
    </lineage>
</organism>
<keyword evidence="3" id="KW-1185">Reference proteome</keyword>
<evidence type="ECO:0000259" key="1">
    <source>
        <dbReference type="Pfam" id="PF14330"/>
    </source>
</evidence>
<proteinExistence type="predicted"/>
<dbReference type="Pfam" id="PF14330">
    <property type="entry name" value="DUF4387"/>
    <property type="match status" value="1"/>
</dbReference>
<dbReference type="InterPro" id="IPR025496">
    <property type="entry name" value="DUF4387"/>
</dbReference>